<dbReference type="EMBL" id="KK914286">
    <property type="protein sequence ID" value="KDP42922.1"/>
    <property type="molecule type" value="Genomic_DNA"/>
</dbReference>
<keyword evidence="7" id="KW-0812">Transmembrane</keyword>
<proteinExistence type="inferred from homology"/>
<evidence type="ECO:0000256" key="2">
    <source>
        <dbReference type="ARBA" id="ARBA00022475"/>
    </source>
</evidence>
<comment type="subcellular location">
    <subcellularLocation>
        <location evidence="1">Cell membrane</location>
        <topology evidence="1">Single-pass membrane protein</topology>
    </subcellularLocation>
</comment>
<name>A0A067L3C2_JATCU</name>
<feature type="transmembrane region" description="Helical" evidence="7">
    <location>
        <begin position="283"/>
        <end position="303"/>
    </location>
</feature>
<dbReference type="SUPFAM" id="SSF49764">
    <property type="entry name" value="HSP20-like chaperones"/>
    <property type="match status" value="1"/>
</dbReference>
<reference evidence="9 10" key="1">
    <citation type="journal article" date="2014" name="PLoS ONE">
        <title>Global Analysis of Gene Expression Profiles in Physic Nut (Jatropha curcas L.) Seedlings Exposed to Salt Stress.</title>
        <authorList>
            <person name="Zhang L."/>
            <person name="Zhang C."/>
            <person name="Wu P."/>
            <person name="Chen Y."/>
            <person name="Li M."/>
            <person name="Jiang H."/>
            <person name="Wu G."/>
        </authorList>
    </citation>
    <scope>NUCLEOTIDE SEQUENCE [LARGE SCALE GENOMIC DNA]</scope>
    <source>
        <strain evidence="10">cv. GZQX0401</strain>
        <tissue evidence="9">Young leaves</tissue>
    </source>
</reference>
<keyword evidence="3" id="KW-0611">Plant defense</keyword>
<organism evidence="9 10">
    <name type="scientific">Jatropha curcas</name>
    <name type="common">Barbados nut</name>
    <dbReference type="NCBI Taxonomy" id="180498"/>
    <lineage>
        <taxon>Eukaryota</taxon>
        <taxon>Viridiplantae</taxon>
        <taxon>Streptophyta</taxon>
        <taxon>Embryophyta</taxon>
        <taxon>Tracheophyta</taxon>
        <taxon>Spermatophyta</taxon>
        <taxon>Magnoliopsida</taxon>
        <taxon>eudicotyledons</taxon>
        <taxon>Gunneridae</taxon>
        <taxon>Pentapetalae</taxon>
        <taxon>rosids</taxon>
        <taxon>fabids</taxon>
        <taxon>Malpighiales</taxon>
        <taxon>Euphorbiaceae</taxon>
        <taxon>Crotonoideae</taxon>
        <taxon>Jatropheae</taxon>
        <taxon>Jatropha</taxon>
    </lineage>
</organism>
<keyword evidence="10" id="KW-1185">Reference proteome</keyword>
<keyword evidence="7" id="KW-0472">Membrane</keyword>
<dbReference type="GO" id="GO:0005886">
    <property type="term" value="C:plasma membrane"/>
    <property type="evidence" value="ECO:0007669"/>
    <property type="project" value="UniProtKB-SubCell"/>
</dbReference>
<dbReference type="CDD" id="cd06464">
    <property type="entry name" value="ACD_sHsps-like"/>
    <property type="match status" value="1"/>
</dbReference>
<evidence type="ECO:0000313" key="10">
    <source>
        <dbReference type="Proteomes" id="UP000027138"/>
    </source>
</evidence>
<feature type="region of interest" description="Disordered" evidence="6">
    <location>
        <begin position="107"/>
        <end position="253"/>
    </location>
</feature>
<feature type="compositionally biased region" description="Pro residues" evidence="6">
    <location>
        <begin position="121"/>
        <end position="133"/>
    </location>
</feature>
<feature type="domain" description="SHSP" evidence="8">
    <location>
        <begin position="14"/>
        <end position="120"/>
    </location>
</feature>
<feature type="compositionally biased region" description="Pro residues" evidence="6">
    <location>
        <begin position="140"/>
        <end position="164"/>
    </location>
</feature>
<keyword evidence="2" id="KW-1003">Cell membrane</keyword>
<evidence type="ECO:0000256" key="5">
    <source>
        <dbReference type="RuleBase" id="RU003616"/>
    </source>
</evidence>
<feature type="compositionally biased region" description="Polar residues" evidence="6">
    <location>
        <begin position="242"/>
        <end position="253"/>
    </location>
</feature>
<sequence>MDSTRQQRTAGAVRVYEDFEPSVDWVIEPGADTLRVYLPGFKKEQMKVQVTSSRHLRISGERQISDTNVFSRFRKEIPIASNYDPNEISARFEKGILYVKHPKIIVTEPEPQKPKEAAKPPMSPKPAEKPPQPAVEAPKPQKPPTAPAQPQQKPPTPPAQPPQPAVEAPKPRKPPTAPAQPSQMPPTALAQPPQPVVEAPKPQKPPTLETLLKPEEEKAKNNVSEQTIEKGKDKESVKQENENNVACSVRGSRSNSKMVMENYKKVFSGVMMEMKKKKPTRDMINRILVVLIVIIGIYAMKVIRSNTKSDN</sequence>
<dbReference type="InterPro" id="IPR008978">
    <property type="entry name" value="HSP20-like_chaperone"/>
</dbReference>
<dbReference type="AlphaFoldDB" id="A0A067L3C2"/>
<evidence type="ECO:0000256" key="4">
    <source>
        <dbReference type="PROSITE-ProRule" id="PRU00285"/>
    </source>
</evidence>
<comment type="similarity">
    <text evidence="4 5">Belongs to the small heat shock protein (HSP20) family.</text>
</comment>
<dbReference type="PRINTS" id="PR01217">
    <property type="entry name" value="PRICHEXTENSN"/>
</dbReference>
<gene>
    <name evidence="9" type="ORF">JCGZ_23864</name>
</gene>
<feature type="compositionally biased region" description="Basic and acidic residues" evidence="6">
    <location>
        <begin position="227"/>
        <end position="241"/>
    </location>
</feature>
<dbReference type="InterPro" id="IPR002068">
    <property type="entry name" value="A-crystallin/Hsp20_dom"/>
</dbReference>
<dbReference type="OrthoDB" id="1431247at2759"/>
<evidence type="ECO:0000259" key="8">
    <source>
        <dbReference type="PROSITE" id="PS01031"/>
    </source>
</evidence>
<dbReference type="GO" id="GO:0006952">
    <property type="term" value="P:defense response"/>
    <property type="evidence" value="ECO:0007669"/>
    <property type="project" value="UniProtKB-KW"/>
</dbReference>
<dbReference type="Pfam" id="PF00011">
    <property type="entry name" value="HSP20"/>
    <property type="match status" value="1"/>
</dbReference>
<dbReference type="PANTHER" id="PTHR43670:SF73">
    <property type="entry name" value="INACTIVE PROTEIN RESTRICTED TEV MOVEMENT 2-LIKE"/>
    <property type="match status" value="1"/>
</dbReference>
<evidence type="ECO:0000256" key="6">
    <source>
        <dbReference type="SAM" id="MobiDB-lite"/>
    </source>
</evidence>
<dbReference type="PANTHER" id="PTHR43670">
    <property type="entry name" value="HEAT SHOCK PROTEIN 26"/>
    <property type="match status" value="1"/>
</dbReference>
<evidence type="ECO:0000256" key="7">
    <source>
        <dbReference type="SAM" id="Phobius"/>
    </source>
</evidence>
<dbReference type="Proteomes" id="UP000027138">
    <property type="component" value="Unassembled WGS sequence"/>
</dbReference>
<dbReference type="Gene3D" id="2.60.40.790">
    <property type="match status" value="1"/>
</dbReference>
<evidence type="ECO:0000313" key="9">
    <source>
        <dbReference type="EMBL" id="KDP42922.1"/>
    </source>
</evidence>
<keyword evidence="7" id="KW-1133">Transmembrane helix</keyword>
<evidence type="ECO:0000256" key="1">
    <source>
        <dbReference type="ARBA" id="ARBA00004162"/>
    </source>
</evidence>
<dbReference type="PROSITE" id="PS01031">
    <property type="entry name" value="SHSP"/>
    <property type="match status" value="1"/>
</dbReference>
<evidence type="ECO:0000256" key="3">
    <source>
        <dbReference type="ARBA" id="ARBA00022821"/>
    </source>
</evidence>
<dbReference type="KEGG" id="jcu:105629411"/>
<accession>A0A067L3C2</accession>
<protein>
    <recommendedName>
        <fullName evidence="8">SHSP domain-containing protein</fullName>
    </recommendedName>
</protein>
<dbReference type="GO" id="GO:0034605">
    <property type="term" value="P:cellular response to heat"/>
    <property type="evidence" value="ECO:0007669"/>
    <property type="project" value="TreeGrafter"/>
</dbReference>